<feature type="region of interest" description="Disordered" evidence="1">
    <location>
        <begin position="371"/>
        <end position="398"/>
    </location>
</feature>
<organism evidence="2">
    <name type="scientific">Sesamum calycinum</name>
    <dbReference type="NCBI Taxonomy" id="2727403"/>
    <lineage>
        <taxon>Eukaryota</taxon>
        <taxon>Viridiplantae</taxon>
        <taxon>Streptophyta</taxon>
        <taxon>Embryophyta</taxon>
        <taxon>Tracheophyta</taxon>
        <taxon>Spermatophyta</taxon>
        <taxon>Magnoliopsida</taxon>
        <taxon>eudicotyledons</taxon>
        <taxon>Gunneridae</taxon>
        <taxon>Pentapetalae</taxon>
        <taxon>asterids</taxon>
        <taxon>lamiids</taxon>
        <taxon>Lamiales</taxon>
        <taxon>Pedaliaceae</taxon>
        <taxon>Sesamum</taxon>
    </lineage>
</organism>
<sequence length="398" mass="44545">MGAACCVAAKDRTITSGSPGETLQRHARYSPTWSFRWDNRVRVAGEETPANWLHNGGCGNDRMEVKSGTTVENAFASEDGSPLDSFRSLAWQKSPLSEGNDGILRLPSSDQAISQNIGEAKEPSDSPSVSYPSPISSLLPFRQFHLYQHLHCLPKATCFLQTRLLQDGITVLQDIGYYVKSLIAGFQSTSHQQSQYLKSHLCFCPLLGAMNRRGAPMVGLRQLVNPWLLRAHDYSEREVLTERSSWGWSSQKMISAGELCCGFCFNLWTCLPCECLEYMTPEINKYDPACPVCTFGEKRAVKMSEKALKAELDSKARKRSRKRVIDSDLSSDIMFDHHKSSGVEGRSPRMSSSSTMKTSIAKPFLRRHFSFGSKTSRSPSDNQPTLRRGFFWARSSKN</sequence>
<gene>
    <name evidence="2" type="ORF">Scaly_1353900</name>
</gene>
<evidence type="ECO:0000256" key="1">
    <source>
        <dbReference type="SAM" id="MobiDB-lite"/>
    </source>
</evidence>
<dbReference type="PANTHER" id="PTHR31150">
    <property type="entry name" value="EXPRESSED PROTEIN"/>
    <property type="match status" value="1"/>
</dbReference>
<feature type="region of interest" description="Disordered" evidence="1">
    <location>
        <begin position="338"/>
        <end position="358"/>
    </location>
</feature>
<dbReference type="PANTHER" id="PTHR31150:SF26">
    <property type="entry name" value="RING-TYPE DOMAIN-CONTAINING PROTEIN"/>
    <property type="match status" value="1"/>
</dbReference>
<protein>
    <submittedName>
        <fullName evidence="2">Uncharacterized protein</fullName>
    </submittedName>
</protein>
<reference evidence="2" key="2">
    <citation type="journal article" date="2024" name="Plant">
        <title>Genomic evolution and insights into agronomic trait innovations of Sesamum species.</title>
        <authorList>
            <person name="Miao H."/>
            <person name="Wang L."/>
            <person name="Qu L."/>
            <person name="Liu H."/>
            <person name="Sun Y."/>
            <person name="Le M."/>
            <person name="Wang Q."/>
            <person name="Wei S."/>
            <person name="Zheng Y."/>
            <person name="Lin W."/>
            <person name="Duan Y."/>
            <person name="Cao H."/>
            <person name="Xiong S."/>
            <person name="Wang X."/>
            <person name="Wei L."/>
            <person name="Li C."/>
            <person name="Ma Q."/>
            <person name="Ju M."/>
            <person name="Zhao R."/>
            <person name="Li G."/>
            <person name="Mu C."/>
            <person name="Tian Q."/>
            <person name="Mei H."/>
            <person name="Zhang T."/>
            <person name="Gao T."/>
            <person name="Zhang H."/>
        </authorList>
    </citation>
    <scope>NUCLEOTIDE SEQUENCE</scope>
    <source>
        <strain evidence="2">KEN8</strain>
    </source>
</reference>
<comment type="caution">
    <text evidence="2">The sequence shown here is derived from an EMBL/GenBank/DDBJ whole genome shotgun (WGS) entry which is preliminary data.</text>
</comment>
<dbReference type="EMBL" id="JACGWM010000008">
    <property type="protein sequence ID" value="KAL0356682.1"/>
    <property type="molecule type" value="Genomic_DNA"/>
</dbReference>
<name>A0AAW2PNJ8_9LAMI</name>
<feature type="compositionally biased region" description="Polar residues" evidence="1">
    <location>
        <begin position="349"/>
        <end position="358"/>
    </location>
</feature>
<dbReference type="AlphaFoldDB" id="A0AAW2PNJ8"/>
<reference evidence="2" key="1">
    <citation type="submission" date="2020-06" db="EMBL/GenBank/DDBJ databases">
        <authorList>
            <person name="Li T."/>
            <person name="Hu X."/>
            <person name="Zhang T."/>
            <person name="Song X."/>
            <person name="Zhang H."/>
            <person name="Dai N."/>
            <person name="Sheng W."/>
            <person name="Hou X."/>
            <person name="Wei L."/>
        </authorList>
    </citation>
    <scope>NUCLEOTIDE SEQUENCE</scope>
    <source>
        <strain evidence="2">KEN8</strain>
        <tissue evidence="2">Leaf</tissue>
    </source>
</reference>
<proteinExistence type="predicted"/>
<accession>A0AAW2PNJ8</accession>
<evidence type="ECO:0000313" key="2">
    <source>
        <dbReference type="EMBL" id="KAL0356682.1"/>
    </source>
</evidence>
<feature type="compositionally biased region" description="Polar residues" evidence="1">
    <location>
        <begin position="372"/>
        <end position="385"/>
    </location>
</feature>